<comment type="caution">
    <text evidence="1">The sequence shown here is derived from an EMBL/GenBank/DDBJ whole genome shotgun (WGS) entry which is preliminary data.</text>
</comment>
<reference evidence="1 2" key="1">
    <citation type="submission" date="2024-09" db="EMBL/GenBank/DDBJ databases">
        <authorList>
            <person name="Sun Q."/>
            <person name="Mori K."/>
        </authorList>
    </citation>
    <scope>NUCLEOTIDE SEQUENCE [LARGE SCALE GENOMIC DNA]</scope>
    <source>
        <strain evidence="1 2">CCM 8545</strain>
    </source>
</reference>
<dbReference type="RefSeq" id="WP_385876742.1">
    <property type="nucleotide sequence ID" value="NZ_JBHLXE010000070.1"/>
</dbReference>
<protein>
    <recommendedName>
        <fullName evidence="3">Alpha/beta hydrolase</fullName>
    </recommendedName>
</protein>
<proteinExistence type="predicted"/>
<dbReference type="SUPFAM" id="SSF53474">
    <property type="entry name" value="alpha/beta-Hydrolases"/>
    <property type="match status" value="1"/>
</dbReference>
<dbReference type="Gene3D" id="3.40.50.1820">
    <property type="entry name" value="alpha/beta hydrolase"/>
    <property type="match status" value="1"/>
</dbReference>
<dbReference type="InterPro" id="IPR029058">
    <property type="entry name" value="AB_hydrolase_fold"/>
</dbReference>
<organism evidence="1 2">
    <name type="scientific">Thorsellia kenyensis</name>
    <dbReference type="NCBI Taxonomy" id="1549888"/>
    <lineage>
        <taxon>Bacteria</taxon>
        <taxon>Pseudomonadati</taxon>
        <taxon>Pseudomonadota</taxon>
        <taxon>Gammaproteobacteria</taxon>
        <taxon>Enterobacterales</taxon>
        <taxon>Thorselliaceae</taxon>
        <taxon>Thorsellia</taxon>
    </lineage>
</organism>
<evidence type="ECO:0000313" key="1">
    <source>
        <dbReference type="EMBL" id="MFC0179638.1"/>
    </source>
</evidence>
<dbReference type="EMBL" id="JBHLXE010000070">
    <property type="protein sequence ID" value="MFC0179638.1"/>
    <property type="molecule type" value="Genomic_DNA"/>
</dbReference>
<evidence type="ECO:0008006" key="3">
    <source>
        <dbReference type="Google" id="ProtNLM"/>
    </source>
</evidence>
<gene>
    <name evidence="1" type="ORF">ACFFIT_06000</name>
</gene>
<evidence type="ECO:0000313" key="2">
    <source>
        <dbReference type="Proteomes" id="UP001589758"/>
    </source>
</evidence>
<dbReference type="Proteomes" id="UP001589758">
    <property type="component" value="Unassembled WGS sequence"/>
</dbReference>
<name>A0ABV6CEE9_9GAMM</name>
<keyword evidence="2" id="KW-1185">Reference proteome</keyword>
<accession>A0ABV6CEE9</accession>
<sequence length="182" mass="20560">MKPEKIYLLPGRGRALDEGLGAELLRRGFNVEGRALVDDFGKLFYPQQIDIIQADLVRINSPEAKLIAISFGAYLYLQAQIGLPAFRGKVLLLSPIVGKATHSQLGKIFIPPQSDRIKNCVKEGQFPLPKRFEIHLGSQDWQCPNDQMKEIASYLDIPLHIVEGAGHRLENEYVKKILEKWL</sequence>